<evidence type="ECO:0000256" key="5">
    <source>
        <dbReference type="ARBA" id="ARBA00022989"/>
    </source>
</evidence>
<evidence type="ECO:0000256" key="6">
    <source>
        <dbReference type="ARBA" id="ARBA00023136"/>
    </source>
</evidence>
<dbReference type="AlphaFoldDB" id="A0A7X2M9L9"/>
<feature type="domain" description="Major facilitator superfamily (MFS) profile" evidence="8">
    <location>
        <begin position="7"/>
        <end position="382"/>
    </location>
</feature>
<evidence type="ECO:0000256" key="2">
    <source>
        <dbReference type="ARBA" id="ARBA00022448"/>
    </source>
</evidence>
<reference evidence="10 12" key="1">
    <citation type="journal article" date="2019" name="Nat. Med.">
        <title>A library of human gut bacterial isolates paired with longitudinal multiomics data enables mechanistic microbiome research.</title>
        <authorList>
            <person name="Poyet M."/>
            <person name="Groussin M."/>
            <person name="Gibbons S.M."/>
            <person name="Avila-Pacheco J."/>
            <person name="Jiang X."/>
            <person name="Kearney S.M."/>
            <person name="Perrotta A.R."/>
            <person name="Berdy B."/>
            <person name="Zhao S."/>
            <person name="Lieberman T.D."/>
            <person name="Swanson P.K."/>
            <person name="Smith M."/>
            <person name="Roesemann S."/>
            <person name="Alexander J.E."/>
            <person name="Rich S.A."/>
            <person name="Livny J."/>
            <person name="Vlamakis H."/>
            <person name="Clish C."/>
            <person name="Bullock K."/>
            <person name="Deik A."/>
            <person name="Scott J."/>
            <person name="Pierce K.A."/>
            <person name="Xavier R.J."/>
            <person name="Alm E.J."/>
        </authorList>
    </citation>
    <scope>NUCLEOTIDE SEQUENCE [LARGE SCALE GENOMIC DNA]</scope>
    <source>
        <strain evidence="10 12">BIOML-A5</strain>
    </source>
</reference>
<dbReference type="InterPro" id="IPR020846">
    <property type="entry name" value="MFS_dom"/>
</dbReference>
<feature type="transmembrane region" description="Helical" evidence="7">
    <location>
        <begin position="104"/>
        <end position="125"/>
    </location>
</feature>
<proteinExistence type="predicted"/>
<dbReference type="GO" id="GO:0022857">
    <property type="term" value="F:transmembrane transporter activity"/>
    <property type="evidence" value="ECO:0007669"/>
    <property type="project" value="InterPro"/>
</dbReference>
<comment type="subcellular location">
    <subcellularLocation>
        <location evidence="1">Cell membrane</location>
        <topology evidence="1">Multi-pass membrane protein</topology>
    </subcellularLocation>
</comment>
<feature type="transmembrane region" description="Helical" evidence="7">
    <location>
        <begin position="200"/>
        <end position="217"/>
    </location>
</feature>
<feature type="transmembrane region" description="Helical" evidence="7">
    <location>
        <begin position="356"/>
        <end position="375"/>
    </location>
</feature>
<dbReference type="PROSITE" id="PS50850">
    <property type="entry name" value="MFS"/>
    <property type="match status" value="1"/>
</dbReference>
<evidence type="ECO:0000256" key="1">
    <source>
        <dbReference type="ARBA" id="ARBA00004651"/>
    </source>
</evidence>
<feature type="transmembrane region" description="Helical" evidence="7">
    <location>
        <begin position="7"/>
        <end position="29"/>
    </location>
</feature>
<sequence length="385" mass="41056">MKTKNRIAVSVFITAFAFGLNITGVLPILGILNEKYQQYGTGMVQQLQTMPYLMLIVGSLLVGWLTTRISKKKIVITGLIVIGICGMLPFFLENFLILVMTRLLIGFGFGIVGPMNTAIITEFFPPEERASYMGLHVVGMGIGTMIGNLIGGILAGIGYRSFYLVYLIAFLAAAGIKIVLIETPPVMDETSSDMKLNKMVYVISLASFVHTLFINAYNTNIGIYILQNITDNPSVTGVVTAVNSAFALLVGMFFGKISGVLKEYTLAFSILAAAAGYGVILFVPGMAGVYVASALCGVSLSCFMAMTSYLISVSVEKEAVAKASGMFSIIGGIGGLVAPIVLGNVATYVLGGNHPVNQFTIAFVGMLMFGIVVTISGRKMKEKNQ</sequence>
<organism evidence="10 12">
    <name type="scientific">Agathobacter rectalis</name>
    <dbReference type="NCBI Taxonomy" id="39491"/>
    <lineage>
        <taxon>Bacteria</taxon>
        <taxon>Bacillati</taxon>
        <taxon>Bacillota</taxon>
        <taxon>Clostridia</taxon>
        <taxon>Lachnospirales</taxon>
        <taxon>Lachnospiraceae</taxon>
        <taxon>Agathobacter</taxon>
    </lineage>
</organism>
<evidence type="ECO:0000256" key="3">
    <source>
        <dbReference type="ARBA" id="ARBA00022475"/>
    </source>
</evidence>
<evidence type="ECO:0000256" key="4">
    <source>
        <dbReference type="ARBA" id="ARBA00022692"/>
    </source>
</evidence>
<dbReference type="EMBL" id="WKQV01000004">
    <property type="protein sequence ID" value="MSD26477.1"/>
    <property type="molecule type" value="Genomic_DNA"/>
</dbReference>
<name>A0A7X2M9L9_9FIRM</name>
<feature type="transmembrane region" description="Helical" evidence="7">
    <location>
        <begin position="74"/>
        <end position="92"/>
    </location>
</feature>
<feature type="transmembrane region" description="Helical" evidence="7">
    <location>
        <begin position="289"/>
        <end position="311"/>
    </location>
</feature>
<evidence type="ECO:0000313" key="12">
    <source>
        <dbReference type="Proteomes" id="UP000465607"/>
    </source>
</evidence>
<feature type="transmembrane region" description="Helical" evidence="7">
    <location>
        <begin position="163"/>
        <end position="180"/>
    </location>
</feature>
<dbReference type="PROSITE" id="PS00217">
    <property type="entry name" value="SUGAR_TRANSPORT_2"/>
    <property type="match status" value="1"/>
</dbReference>
<feature type="transmembrane region" description="Helical" evidence="7">
    <location>
        <begin position="137"/>
        <end position="157"/>
    </location>
</feature>
<dbReference type="SUPFAM" id="SSF103473">
    <property type="entry name" value="MFS general substrate transporter"/>
    <property type="match status" value="1"/>
</dbReference>
<evidence type="ECO:0000256" key="7">
    <source>
        <dbReference type="SAM" id="Phobius"/>
    </source>
</evidence>
<feature type="transmembrane region" description="Helical" evidence="7">
    <location>
        <begin position="264"/>
        <end position="283"/>
    </location>
</feature>
<evidence type="ECO:0000313" key="11">
    <source>
        <dbReference type="EMBL" id="NSC77502.1"/>
    </source>
</evidence>
<accession>A0A7X2M9L9</accession>
<dbReference type="InterPro" id="IPR050189">
    <property type="entry name" value="MFS_Efflux_Transporters"/>
</dbReference>
<dbReference type="EMBL" id="JAJCJK010000003">
    <property type="protein sequence ID" value="MCB6937441.1"/>
    <property type="molecule type" value="Genomic_DNA"/>
</dbReference>
<evidence type="ECO:0000313" key="9">
    <source>
        <dbReference type="EMBL" id="MCB6937441.1"/>
    </source>
</evidence>
<dbReference type="Proteomes" id="UP001197684">
    <property type="component" value="Unassembled WGS sequence"/>
</dbReference>
<dbReference type="InterPro" id="IPR011701">
    <property type="entry name" value="MFS"/>
</dbReference>
<keyword evidence="4 7" id="KW-0812">Transmembrane</keyword>
<dbReference type="PANTHER" id="PTHR43124:SF3">
    <property type="entry name" value="CHLORAMPHENICOL EFFLUX PUMP RV0191"/>
    <property type="match status" value="1"/>
</dbReference>
<keyword evidence="6 7" id="KW-0472">Membrane</keyword>
<keyword evidence="5 7" id="KW-1133">Transmembrane helix</keyword>
<feature type="transmembrane region" description="Helical" evidence="7">
    <location>
        <begin position="323"/>
        <end position="350"/>
    </location>
</feature>
<dbReference type="InterPro" id="IPR036259">
    <property type="entry name" value="MFS_trans_sf"/>
</dbReference>
<dbReference type="PANTHER" id="PTHR43124">
    <property type="entry name" value="PURINE EFFLUX PUMP PBUE"/>
    <property type="match status" value="1"/>
</dbReference>
<gene>
    <name evidence="11" type="ORF">G4312_09460</name>
    <name evidence="10" type="ORF">GKE44_04705</name>
    <name evidence="9" type="ORF">LIZ56_03315</name>
</gene>
<evidence type="ECO:0000259" key="8">
    <source>
        <dbReference type="PROSITE" id="PS50850"/>
    </source>
</evidence>
<comment type="caution">
    <text evidence="10">The sequence shown here is derived from an EMBL/GenBank/DDBJ whole genome shotgun (WGS) entry which is preliminary data.</text>
</comment>
<evidence type="ECO:0000313" key="10">
    <source>
        <dbReference type="EMBL" id="MSD26477.1"/>
    </source>
</evidence>
<dbReference type="EMBL" id="JAAIMP010000012">
    <property type="protein sequence ID" value="NSC77502.1"/>
    <property type="molecule type" value="Genomic_DNA"/>
</dbReference>
<feature type="transmembrane region" description="Helical" evidence="7">
    <location>
        <begin position="237"/>
        <end position="257"/>
    </location>
</feature>
<dbReference type="Proteomes" id="UP001193756">
    <property type="component" value="Unassembled WGS sequence"/>
</dbReference>
<protein>
    <submittedName>
        <fullName evidence="10">MFS transporter</fullName>
    </submittedName>
</protein>
<keyword evidence="3" id="KW-1003">Cell membrane</keyword>
<reference evidence="11" key="3">
    <citation type="submission" date="2020-02" db="EMBL/GenBank/DDBJ databases">
        <authorList>
            <person name="Littmann E."/>
            <person name="Sorbara M."/>
        </authorList>
    </citation>
    <scope>NUCLEOTIDE SEQUENCE</scope>
    <source>
        <strain evidence="11">MSK.16.45</strain>
    </source>
</reference>
<dbReference type="Pfam" id="PF07690">
    <property type="entry name" value="MFS_1"/>
    <property type="match status" value="2"/>
</dbReference>
<dbReference type="InterPro" id="IPR005829">
    <property type="entry name" value="Sugar_transporter_CS"/>
</dbReference>
<feature type="transmembrane region" description="Helical" evidence="7">
    <location>
        <begin position="49"/>
        <end position="67"/>
    </location>
</feature>
<reference evidence="11" key="2">
    <citation type="journal article" date="2020" name="Cell Host Microbe">
        <title>Functional and Genomic Variation between Human-Derived Isolates of Lachnospiraceae Reveals Inter- and Intra-Species Diversity.</title>
        <authorList>
            <person name="Sorbara M.T."/>
            <person name="Littmann E.R."/>
            <person name="Fontana E."/>
            <person name="Moody T.U."/>
            <person name="Kohout C.E."/>
            <person name="Gjonbalaj M."/>
            <person name="Eaton V."/>
            <person name="Seok R."/>
            <person name="Leiner I.M."/>
            <person name="Pamer E.G."/>
        </authorList>
    </citation>
    <scope>NUCLEOTIDE SEQUENCE</scope>
    <source>
        <strain evidence="11">MSK.16.45</strain>
    </source>
</reference>
<dbReference type="RefSeq" id="WP_154268343.1">
    <property type="nucleotide sequence ID" value="NZ_DAWEFX010000007.1"/>
</dbReference>
<reference evidence="9" key="4">
    <citation type="submission" date="2021-10" db="EMBL/GenBank/DDBJ databases">
        <title>Collection of gut derived symbiotic bacterial strains cultured from healthy donors.</title>
        <authorList>
            <person name="Lin H."/>
            <person name="Littmann E."/>
            <person name="Kohout C."/>
            <person name="Pamer E.G."/>
        </authorList>
    </citation>
    <scope>NUCLEOTIDE SEQUENCE</scope>
    <source>
        <strain evidence="9">DFI.9.42</strain>
    </source>
</reference>
<keyword evidence="2" id="KW-0813">Transport</keyword>
<dbReference type="GO" id="GO:0005886">
    <property type="term" value="C:plasma membrane"/>
    <property type="evidence" value="ECO:0007669"/>
    <property type="project" value="UniProtKB-SubCell"/>
</dbReference>
<dbReference type="Proteomes" id="UP000465607">
    <property type="component" value="Unassembled WGS sequence"/>
</dbReference>
<dbReference type="Gene3D" id="1.20.1250.20">
    <property type="entry name" value="MFS general substrate transporter like domains"/>
    <property type="match status" value="2"/>
</dbReference>